<comment type="caution">
    <text evidence="2">The sequence shown here is derived from an EMBL/GenBank/DDBJ whole genome shotgun (WGS) entry which is preliminary data.</text>
</comment>
<dbReference type="Proteomes" id="UP001165080">
    <property type="component" value="Unassembled WGS sequence"/>
</dbReference>
<keyword evidence="3" id="KW-1185">Reference proteome</keyword>
<feature type="compositionally biased region" description="Basic and acidic residues" evidence="1">
    <location>
        <begin position="116"/>
        <end position="129"/>
    </location>
</feature>
<proteinExistence type="predicted"/>
<dbReference type="AlphaFoldDB" id="A0A9W6F9N0"/>
<protein>
    <submittedName>
        <fullName evidence="2">Uncharacterized protein</fullName>
    </submittedName>
</protein>
<feature type="region of interest" description="Disordered" evidence="1">
    <location>
        <begin position="89"/>
        <end position="129"/>
    </location>
</feature>
<organism evidence="2 3">
    <name type="scientific">Pleodorina starrii</name>
    <dbReference type="NCBI Taxonomy" id="330485"/>
    <lineage>
        <taxon>Eukaryota</taxon>
        <taxon>Viridiplantae</taxon>
        <taxon>Chlorophyta</taxon>
        <taxon>core chlorophytes</taxon>
        <taxon>Chlorophyceae</taxon>
        <taxon>CS clade</taxon>
        <taxon>Chlamydomonadales</taxon>
        <taxon>Volvocaceae</taxon>
        <taxon>Pleodorina</taxon>
    </lineage>
</organism>
<name>A0A9W6F9N0_9CHLO</name>
<sequence>MLATIVPAPAPVEPPPVEGASPLALAAPPAAAALAPAVQLLGQVLPFRLLAPAAPLVPSGTAVAVAPIVTAAALASSCDVSLSTSYIPNPRTATRVPGSGASPWGRVSRGAGFRGRGGDEPRGGAREVL</sequence>
<gene>
    <name evidence="2" type="primary">PLESTB002692</name>
    <name evidence="2" type="ORF">PLESTB_001678700</name>
</gene>
<evidence type="ECO:0000256" key="1">
    <source>
        <dbReference type="SAM" id="MobiDB-lite"/>
    </source>
</evidence>
<evidence type="ECO:0000313" key="2">
    <source>
        <dbReference type="EMBL" id="GLC60811.1"/>
    </source>
</evidence>
<accession>A0A9W6F9N0</accession>
<dbReference type="EMBL" id="BRXU01000039">
    <property type="protein sequence ID" value="GLC60811.1"/>
    <property type="molecule type" value="Genomic_DNA"/>
</dbReference>
<reference evidence="2 3" key="1">
    <citation type="journal article" date="2023" name="Commun. Biol.">
        <title>Reorganization of the ancestral sex-determining regions during the evolution of trioecy in Pleodorina starrii.</title>
        <authorList>
            <person name="Takahashi K."/>
            <person name="Suzuki S."/>
            <person name="Kawai-Toyooka H."/>
            <person name="Yamamoto K."/>
            <person name="Hamaji T."/>
            <person name="Ootsuki R."/>
            <person name="Yamaguchi H."/>
            <person name="Kawachi M."/>
            <person name="Higashiyama T."/>
            <person name="Nozaki H."/>
        </authorList>
    </citation>
    <scope>NUCLEOTIDE SEQUENCE [LARGE SCALE GENOMIC DNA]</scope>
    <source>
        <strain evidence="2 3">NIES-4479</strain>
    </source>
</reference>
<evidence type="ECO:0000313" key="3">
    <source>
        <dbReference type="Proteomes" id="UP001165080"/>
    </source>
</evidence>